<dbReference type="EMBL" id="CM017635">
    <property type="protein sequence ID" value="TYH36278.1"/>
    <property type="molecule type" value="Genomic_DNA"/>
</dbReference>
<reference evidence="1 2" key="1">
    <citation type="submission" date="2019-07" db="EMBL/GenBank/DDBJ databases">
        <title>WGS assembly of Gossypium tomentosum.</title>
        <authorList>
            <person name="Chen Z.J."/>
            <person name="Sreedasyam A."/>
            <person name="Ando A."/>
            <person name="Song Q."/>
            <person name="De L."/>
            <person name="Hulse-Kemp A."/>
            <person name="Ding M."/>
            <person name="Ye W."/>
            <person name="Kirkbride R."/>
            <person name="Jenkins J."/>
            <person name="Plott C."/>
            <person name="Lovell J."/>
            <person name="Lin Y.-M."/>
            <person name="Vaughn R."/>
            <person name="Liu B."/>
            <person name="Li W."/>
            <person name="Simpson S."/>
            <person name="Scheffler B."/>
            <person name="Saski C."/>
            <person name="Grover C."/>
            <person name="Hu G."/>
            <person name="Conover J."/>
            <person name="Carlson J."/>
            <person name="Shu S."/>
            <person name="Boston L."/>
            <person name="Williams M."/>
            <person name="Peterson D."/>
            <person name="Mcgee K."/>
            <person name="Jones D."/>
            <person name="Wendel J."/>
            <person name="Stelly D."/>
            <person name="Grimwood J."/>
            <person name="Schmutz J."/>
        </authorList>
    </citation>
    <scope>NUCLEOTIDE SEQUENCE [LARGE SCALE GENOMIC DNA]</scope>
    <source>
        <strain evidence="1">7179.01</strain>
    </source>
</reference>
<keyword evidence="2" id="KW-1185">Reference proteome</keyword>
<protein>
    <submittedName>
        <fullName evidence="1">Uncharacterized protein</fullName>
    </submittedName>
</protein>
<dbReference type="PANTHER" id="PTHR35121:SF2">
    <property type="entry name" value="SWIM-TYPE DOMAIN-CONTAINING PROTEIN"/>
    <property type="match status" value="1"/>
</dbReference>
<dbReference type="AlphaFoldDB" id="A0A5D2I1M1"/>
<dbReference type="Proteomes" id="UP000322667">
    <property type="component" value="Chromosome D13"/>
</dbReference>
<dbReference type="PANTHER" id="PTHR35121">
    <property type="entry name" value="HOMEODOMAIN PROTEIN 8, PUTATIVE-RELATED"/>
    <property type="match status" value="1"/>
</dbReference>
<proteinExistence type="predicted"/>
<name>A0A5D2I1M1_GOSTO</name>
<evidence type="ECO:0000313" key="2">
    <source>
        <dbReference type="Proteomes" id="UP000322667"/>
    </source>
</evidence>
<accession>A0A5D2I1M1</accession>
<gene>
    <name evidence="1" type="ORF">ES332_D13G253900v1</name>
</gene>
<sequence length="130" mass="14482">MAAGAADGIFWSLYEGCISGNEIGIERRPYHKNCRCALHDKSRGNCPRSIAKSNNVSYPMRRAWSEGCLMMTAAASSSCHSSPSSLPAWAGKHHLGPSKEEDEIDLLGNGKIVKMNTNLIEWIQLYFFWF</sequence>
<organism evidence="1 2">
    <name type="scientific">Gossypium tomentosum</name>
    <name type="common">Hawaiian cotton</name>
    <name type="synonym">Gossypium sandvicense</name>
    <dbReference type="NCBI Taxonomy" id="34277"/>
    <lineage>
        <taxon>Eukaryota</taxon>
        <taxon>Viridiplantae</taxon>
        <taxon>Streptophyta</taxon>
        <taxon>Embryophyta</taxon>
        <taxon>Tracheophyta</taxon>
        <taxon>Spermatophyta</taxon>
        <taxon>Magnoliopsida</taxon>
        <taxon>eudicotyledons</taxon>
        <taxon>Gunneridae</taxon>
        <taxon>Pentapetalae</taxon>
        <taxon>rosids</taxon>
        <taxon>malvids</taxon>
        <taxon>Malvales</taxon>
        <taxon>Malvaceae</taxon>
        <taxon>Malvoideae</taxon>
        <taxon>Gossypium</taxon>
    </lineage>
</organism>
<evidence type="ECO:0000313" key="1">
    <source>
        <dbReference type="EMBL" id="TYH36278.1"/>
    </source>
</evidence>